<organism evidence="2 3">
    <name type="scientific">Bdellovibrio bacteriovorus</name>
    <dbReference type="NCBI Taxonomy" id="959"/>
    <lineage>
        <taxon>Bacteria</taxon>
        <taxon>Pseudomonadati</taxon>
        <taxon>Bdellovibrionota</taxon>
        <taxon>Bdellovibrionia</taxon>
        <taxon>Bdellovibrionales</taxon>
        <taxon>Pseudobdellovibrionaceae</taxon>
        <taxon>Bdellovibrio</taxon>
    </lineage>
</organism>
<dbReference type="Gene3D" id="3.10.450.50">
    <property type="match status" value="1"/>
</dbReference>
<dbReference type="EMBL" id="LUKD01000001">
    <property type="protein sequence ID" value="KYG68694.1"/>
    <property type="molecule type" value="Genomic_DNA"/>
</dbReference>
<dbReference type="InterPro" id="IPR037401">
    <property type="entry name" value="SnoaL-like"/>
</dbReference>
<accession>A0A161PEC3</accession>
<dbReference type="InterPro" id="IPR011944">
    <property type="entry name" value="Steroid_delta5-4_isomerase"/>
</dbReference>
<evidence type="ECO:0000313" key="3">
    <source>
        <dbReference type="Proteomes" id="UP000075799"/>
    </source>
</evidence>
<evidence type="ECO:0000313" key="2">
    <source>
        <dbReference type="EMBL" id="KYG68694.1"/>
    </source>
</evidence>
<gene>
    <name evidence="2" type="ORF">AZI87_05530</name>
</gene>
<protein>
    <recommendedName>
        <fullName evidence="1">SnoaL-like domain-containing protein</fullName>
    </recommendedName>
</protein>
<reference evidence="2 3" key="1">
    <citation type="submission" date="2016-03" db="EMBL/GenBank/DDBJ databases">
        <authorList>
            <person name="Ploux O."/>
        </authorList>
    </citation>
    <scope>NUCLEOTIDE SEQUENCE [LARGE SCALE GENOMIC DNA]</scope>
    <source>
        <strain evidence="2 3">EC13</strain>
    </source>
</reference>
<name>A0A161PEC3_BDEBC</name>
<dbReference type="Pfam" id="PF13474">
    <property type="entry name" value="SnoaL_3"/>
    <property type="match status" value="1"/>
</dbReference>
<sequence length="167" mass="18778">MVVDLHPHTGEESQIRILYHNLLSAWNKRSAADMAHLFSEDANMIGFDGSHLMGQEEIGKHLATIFFHHPTGSFVNIVRNVRFIAPEVAVLNAVAGMIPPGKTDILPELTAIQTLVSVKDDDHWRISIFQNTPAAFHGRPEEIDKLALELRREMRESFRAEKSAQGF</sequence>
<evidence type="ECO:0000259" key="1">
    <source>
        <dbReference type="Pfam" id="PF13474"/>
    </source>
</evidence>
<comment type="caution">
    <text evidence="2">The sequence shown here is derived from an EMBL/GenBank/DDBJ whole genome shotgun (WGS) entry which is preliminary data.</text>
</comment>
<feature type="domain" description="SnoaL-like" evidence="1">
    <location>
        <begin position="17"/>
        <end position="126"/>
    </location>
</feature>
<dbReference type="AlphaFoldDB" id="A0A161PEC3"/>
<dbReference type="SUPFAM" id="SSF54427">
    <property type="entry name" value="NTF2-like"/>
    <property type="match status" value="1"/>
</dbReference>
<dbReference type="Proteomes" id="UP000075799">
    <property type="component" value="Unassembled WGS sequence"/>
</dbReference>
<proteinExistence type="predicted"/>
<dbReference type="NCBIfam" id="TIGR02246">
    <property type="entry name" value="SgcJ/EcaC family oxidoreductase"/>
    <property type="match status" value="1"/>
</dbReference>
<dbReference type="InterPro" id="IPR032710">
    <property type="entry name" value="NTF2-like_dom_sf"/>
</dbReference>